<protein>
    <submittedName>
        <fullName evidence="2">DUF560 domain-containing protein</fullName>
    </submittedName>
</protein>
<sequence length="412" mass="45115">MKRAIARVFLCLPLIMPSAAQAAPSTPAEARAVEAAFVSGLASLDANDPKQAIPIFLGVLAKHPDLVRVRLELGRAYFADGQWSNARREFLLALSADLPDPVRRNVLGFIRAIDARRGFDWDISVSLTELRSNENYKTNTIDLNFGGFRLPFTLNRPDEKELGLTFSASASLRAELPALNGQNLVTTAFAEAFTFGDYAESETLRDYSYGMRGGLRFSAPRTTSSIALVATRRDVSTTHFEDRAGVELAFERRGGNGLSIFGSTQLLDVDNARTDTLDGTSVFAEAGLRQSFSGRGLIGLSVFGEARRADLGFESFDRLGVSVFGSVEARFGLSIRPSITLSRKDFLSPSPLFSDDPDEVELSGRLRIEKTDLIFGNGFSPFIQMEATEVTSGIDAFSYWSRDVSIGIRRVF</sequence>
<name>A0A4R6APF6_9RHOB</name>
<dbReference type="OrthoDB" id="6116449at2"/>
<comment type="caution">
    <text evidence="2">The sequence shown here is derived from an EMBL/GenBank/DDBJ whole genome shotgun (WGS) entry which is preliminary data.</text>
</comment>
<feature type="chain" id="PRO_5020248533" evidence="1">
    <location>
        <begin position="23"/>
        <end position="412"/>
    </location>
</feature>
<proteinExistence type="predicted"/>
<organism evidence="2 3">
    <name type="scientific">Meridianimarinicoccus aquatilis</name>
    <dbReference type="NCBI Taxonomy" id="2552766"/>
    <lineage>
        <taxon>Bacteria</taxon>
        <taxon>Pseudomonadati</taxon>
        <taxon>Pseudomonadota</taxon>
        <taxon>Alphaproteobacteria</taxon>
        <taxon>Rhodobacterales</taxon>
        <taxon>Paracoccaceae</taxon>
        <taxon>Meridianimarinicoccus</taxon>
    </lineage>
</organism>
<reference evidence="2 3" key="1">
    <citation type="submission" date="2019-03" db="EMBL/GenBank/DDBJ databases">
        <title>Rhodobacteraceae bacterium SM1902, a new member of the family Rhodobacteraceae isolated from Yantai.</title>
        <authorList>
            <person name="Sun Y."/>
        </authorList>
    </citation>
    <scope>NUCLEOTIDE SEQUENCE [LARGE SCALE GENOMIC DNA]</scope>
    <source>
        <strain evidence="2 3">SM1902</strain>
    </source>
</reference>
<keyword evidence="1" id="KW-0732">Signal</keyword>
<evidence type="ECO:0000313" key="2">
    <source>
        <dbReference type="EMBL" id="TDL85332.1"/>
    </source>
</evidence>
<dbReference type="EMBL" id="SMZO01000046">
    <property type="protein sequence ID" value="TDL85332.1"/>
    <property type="molecule type" value="Genomic_DNA"/>
</dbReference>
<dbReference type="Proteomes" id="UP000294562">
    <property type="component" value="Unassembled WGS sequence"/>
</dbReference>
<dbReference type="Pfam" id="PF14559">
    <property type="entry name" value="TPR_19"/>
    <property type="match status" value="1"/>
</dbReference>
<dbReference type="AlphaFoldDB" id="A0A4R6APF6"/>
<dbReference type="SUPFAM" id="SSF48452">
    <property type="entry name" value="TPR-like"/>
    <property type="match status" value="1"/>
</dbReference>
<accession>A0A4R6APF6</accession>
<gene>
    <name evidence="2" type="ORF">E2L05_15910</name>
</gene>
<dbReference type="RefSeq" id="WP_133343855.1">
    <property type="nucleotide sequence ID" value="NZ_SMZO01000046.1"/>
</dbReference>
<evidence type="ECO:0000313" key="3">
    <source>
        <dbReference type="Proteomes" id="UP000294562"/>
    </source>
</evidence>
<dbReference type="Gene3D" id="1.25.40.10">
    <property type="entry name" value="Tetratricopeptide repeat domain"/>
    <property type="match status" value="1"/>
</dbReference>
<dbReference type="InterPro" id="IPR011990">
    <property type="entry name" value="TPR-like_helical_dom_sf"/>
</dbReference>
<evidence type="ECO:0000256" key="1">
    <source>
        <dbReference type="SAM" id="SignalP"/>
    </source>
</evidence>
<feature type="signal peptide" evidence="1">
    <location>
        <begin position="1"/>
        <end position="22"/>
    </location>
</feature>
<keyword evidence="3" id="KW-1185">Reference proteome</keyword>